<reference evidence="3" key="1">
    <citation type="submission" date="2016-09" db="EMBL/GenBank/DDBJ databases">
        <authorList>
            <person name="Jeantristanb JTB J.-T."/>
            <person name="Ricardo R."/>
        </authorList>
    </citation>
    <scope>NUCLEOTIDE SEQUENCE [LARGE SCALE GENOMIC DNA]</scope>
</reference>
<evidence type="ECO:0000313" key="3">
    <source>
        <dbReference type="Proteomes" id="UP000198372"/>
    </source>
</evidence>
<feature type="region of interest" description="Disordered" evidence="1">
    <location>
        <begin position="127"/>
        <end position="179"/>
    </location>
</feature>
<dbReference type="Proteomes" id="UP000198372">
    <property type="component" value="Unassembled WGS sequence"/>
</dbReference>
<feature type="region of interest" description="Disordered" evidence="1">
    <location>
        <begin position="223"/>
        <end position="248"/>
    </location>
</feature>
<evidence type="ECO:0000313" key="2">
    <source>
        <dbReference type="EMBL" id="SCV68437.1"/>
    </source>
</evidence>
<dbReference type="STRING" id="269621.A0A238F5T5"/>
<dbReference type="EMBL" id="FMSP01000003">
    <property type="protein sequence ID" value="SCV68437.1"/>
    <property type="molecule type" value="Genomic_DNA"/>
</dbReference>
<feature type="compositionally biased region" description="Low complexity" evidence="1">
    <location>
        <begin position="70"/>
        <end position="96"/>
    </location>
</feature>
<keyword evidence="3" id="KW-1185">Reference proteome</keyword>
<evidence type="ECO:0000256" key="1">
    <source>
        <dbReference type="SAM" id="MobiDB-lite"/>
    </source>
</evidence>
<sequence length="379" mass="40070">MVNLVDPSPPTTGARPRVTPTTLIARWPTANAQSTVPLLARTITANLSGIATGRRALQIRPFRMAAPLSSAASSATGKGSGAAAKGTTGAGATASAESSRNMWVLRTLGTADDKVFVWVHDPTQATRRSMTSRSRLLDQGSGAGDDGGDTTMANAIGTEATQDDDDDDDNDDLDRETTPRHTRWTFNSLGVAHNTGSSPQTLLHVSPFDAFLHRVLLSSSSTSGSSSAASIGQPITTGSTQPPSGAVHWTPRPTAVSLDGFTFAVGGPNGTGDWEVKIATVGLKGGASMGSSKGVVVEITYLPVPYLPPNSTFIRDFGSTLFPTQALATGEIDFYEPEHEQMYEAGLVSTEQDTKGEWEWSDKHSAWAYLQLFRREGML</sequence>
<organism evidence="2 3">
    <name type="scientific">Microbotryum intermedium</name>
    <dbReference type="NCBI Taxonomy" id="269621"/>
    <lineage>
        <taxon>Eukaryota</taxon>
        <taxon>Fungi</taxon>
        <taxon>Dikarya</taxon>
        <taxon>Basidiomycota</taxon>
        <taxon>Pucciniomycotina</taxon>
        <taxon>Microbotryomycetes</taxon>
        <taxon>Microbotryales</taxon>
        <taxon>Microbotryaceae</taxon>
        <taxon>Microbotryum</taxon>
    </lineage>
</organism>
<feature type="compositionally biased region" description="Low complexity" evidence="1">
    <location>
        <begin position="127"/>
        <end position="140"/>
    </location>
</feature>
<accession>A0A238F5T5</accession>
<dbReference type="OrthoDB" id="2536675at2759"/>
<proteinExistence type="predicted"/>
<feature type="region of interest" description="Disordered" evidence="1">
    <location>
        <begin position="70"/>
        <end position="98"/>
    </location>
</feature>
<feature type="compositionally biased region" description="Acidic residues" evidence="1">
    <location>
        <begin position="161"/>
        <end position="174"/>
    </location>
</feature>
<feature type="compositionally biased region" description="Polar residues" evidence="1">
    <location>
        <begin position="233"/>
        <end position="243"/>
    </location>
</feature>
<gene>
    <name evidence="2" type="ORF">BQ2448_558</name>
</gene>
<name>A0A238F5T5_9BASI</name>
<protein>
    <submittedName>
        <fullName evidence="2">BQ2448_558 protein</fullName>
    </submittedName>
</protein>
<dbReference type="AlphaFoldDB" id="A0A238F5T5"/>